<dbReference type="InterPro" id="IPR051271">
    <property type="entry name" value="2C-system_Tx_regulators"/>
</dbReference>
<evidence type="ECO:0000256" key="2">
    <source>
        <dbReference type="ARBA" id="ARBA00022490"/>
    </source>
</evidence>
<accession>A0A0A1MUR8</accession>
<keyword evidence="12" id="KW-1185">Reference proteome</keyword>
<dbReference type="GO" id="GO:0003677">
    <property type="term" value="F:DNA binding"/>
    <property type="evidence" value="ECO:0007669"/>
    <property type="project" value="UniProtKB-KW"/>
</dbReference>
<keyword evidence="6" id="KW-0238">DNA-binding</keyword>
<dbReference type="InterPro" id="IPR048714">
    <property type="entry name" value="DpiA-like_HTH"/>
</dbReference>
<evidence type="ECO:0000313" key="12">
    <source>
        <dbReference type="Proteomes" id="UP000040453"/>
    </source>
</evidence>
<organism evidence="11 12">
    <name type="scientific">Oceanobacillus oncorhynchi</name>
    <dbReference type="NCBI Taxonomy" id="545501"/>
    <lineage>
        <taxon>Bacteria</taxon>
        <taxon>Bacillati</taxon>
        <taxon>Bacillota</taxon>
        <taxon>Bacilli</taxon>
        <taxon>Bacillales</taxon>
        <taxon>Bacillaceae</taxon>
        <taxon>Oceanobacillus</taxon>
    </lineage>
</organism>
<keyword evidence="4" id="KW-0902">Two-component regulatory system</keyword>
<keyword evidence="8" id="KW-0804">Transcription</keyword>
<evidence type="ECO:0000256" key="1">
    <source>
        <dbReference type="ARBA" id="ARBA00004496"/>
    </source>
</evidence>
<reference evidence="11 12" key="1">
    <citation type="submission" date="2014-11" db="EMBL/GenBank/DDBJ databases">
        <authorList>
            <person name="Urmite Genomes Urmite Genomes"/>
        </authorList>
    </citation>
    <scope>NUCLEOTIDE SEQUENCE [LARGE SCALE GENOMIC DNA]</scope>
    <source>
        <strain evidence="11 12">Oc5</strain>
    </source>
</reference>
<evidence type="ECO:0000256" key="9">
    <source>
        <dbReference type="PROSITE-ProRule" id="PRU00169"/>
    </source>
</evidence>
<evidence type="ECO:0000259" key="10">
    <source>
        <dbReference type="PROSITE" id="PS50110"/>
    </source>
</evidence>
<dbReference type="InterPro" id="IPR011006">
    <property type="entry name" value="CheY-like_superfamily"/>
</dbReference>
<evidence type="ECO:0000256" key="4">
    <source>
        <dbReference type="ARBA" id="ARBA00023012"/>
    </source>
</evidence>
<dbReference type="SMART" id="SM00448">
    <property type="entry name" value="REC"/>
    <property type="match status" value="1"/>
</dbReference>
<keyword evidence="7" id="KW-0010">Activator</keyword>
<dbReference type="PANTHER" id="PTHR45526">
    <property type="entry name" value="TRANSCRIPTIONAL REGULATORY PROTEIN DPIA"/>
    <property type="match status" value="1"/>
</dbReference>
<dbReference type="Pfam" id="PF00072">
    <property type="entry name" value="Response_reg"/>
    <property type="match status" value="1"/>
</dbReference>
<dbReference type="Gene3D" id="3.40.50.2300">
    <property type="match status" value="1"/>
</dbReference>
<dbReference type="PIRSF" id="PIRSF006171">
    <property type="entry name" value="RR_citrat_malat"/>
    <property type="match status" value="1"/>
</dbReference>
<keyword evidence="3 9" id="KW-0597">Phosphoprotein</keyword>
<dbReference type="STRING" id="545501.BN997_03167"/>
<dbReference type="AlphaFoldDB" id="A0A0A1MUR8"/>
<evidence type="ECO:0000256" key="5">
    <source>
        <dbReference type="ARBA" id="ARBA00023015"/>
    </source>
</evidence>
<evidence type="ECO:0000256" key="8">
    <source>
        <dbReference type="ARBA" id="ARBA00023163"/>
    </source>
</evidence>
<comment type="subcellular location">
    <subcellularLocation>
        <location evidence="1">Cytoplasm</location>
    </subcellularLocation>
</comment>
<evidence type="ECO:0000256" key="7">
    <source>
        <dbReference type="ARBA" id="ARBA00023159"/>
    </source>
</evidence>
<dbReference type="SUPFAM" id="SSF52172">
    <property type="entry name" value="CheY-like"/>
    <property type="match status" value="1"/>
</dbReference>
<dbReference type="PANTHER" id="PTHR45526:SF6">
    <property type="entry name" value="TRANSCRIPTIONAL REGULATORY PROTEIN CITT"/>
    <property type="match status" value="1"/>
</dbReference>
<dbReference type="InterPro" id="IPR001789">
    <property type="entry name" value="Sig_transdc_resp-reg_receiver"/>
</dbReference>
<evidence type="ECO:0000256" key="3">
    <source>
        <dbReference type="ARBA" id="ARBA00022553"/>
    </source>
</evidence>
<dbReference type="RefSeq" id="WP_042533547.1">
    <property type="nucleotide sequence ID" value="NZ_CAXOIH010000024.1"/>
</dbReference>
<proteinExistence type="predicted"/>
<dbReference type="GO" id="GO:0003700">
    <property type="term" value="F:DNA-binding transcription factor activity"/>
    <property type="evidence" value="ECO:0007669"/>
    <property type="project" value="InterPro"/>
</dbReference>
<dbReference type="GO" id="GO:0005737">
    <property type="term" value="C:cytoplasm"/>
    <property type="evidence" value="ECO:0007669"/>
    <property type="project" value="UniProtKB-SubCell"/>
</dbReference>
<dbReference type="InterPro" id="IPR024187">
    <property type="entry name" value="Sig_transdc_resp-reg_cit/mal"/>
</dbReference>
<dbReference type="Proteomes" id="UP000040453">
    <property type="component" value="Unassembled WGS sequence"/>
</dbReference>
<evidence type="ECO:0000256" key="6">
    <source>
        <dbReference type="ARBA" id="ARBA00023125"/>
    </source>
</evidence>
<name>A0A0A1MUR8_9BACI</name>
<evidence type="ECO:0000313" key="11">
    <source>
        <dbReference type="EMBL" id="CEI83262.1"/>
    </source>
</evidence>
<dbReference type="EMBL" id="CDGG01000001">
    <property type="protein sequence ID" value="CEI83262.1"/>
    <property type="molecule type" value="Genomic_DNA"/>
</dbReference>
<dbReference type="PROSITE" id="PS50110">
    <property type="entry name" value="RESPONSE_REGULATORY"/>
    <property type="match status" value="1"/>
</dbReference>
<feature type="domain" description="Response regulatory" evidence="10">
    <location>
        <begin position="2"/>
        <end position="118"/>
    </location>
</feature>
<dbReference type="GO" id="GO:0000156">
    <property type="term" value="F:phosphorelay response regulator activity"/>
    <property type="evidence" value="ECO:0007669"/>
    <property type="project" value="TreeGrafter"/>
</dbReference>
<feature type="modified residue" description="4-aspartylphosphate" evidence="9">
    <location>
        <position position="53"/>
    </location>
</feature>
<keyword evidence="2" id="KW-0963">Cytoplasm</keyword>
<protein>
    <submittedName>
        <fullName evidence="11">Transcriptional regulatory protein CitT</fullName>
    </submittedName>
</protein>
<gene>
    <name evidence="11" type="primary">citT_3</name>
    <name evidence="11" type="ORF">BN997_03167</name>
</gene>
<sequence>MNVVIAEDDYRVALLHEKYLQAFSEITVVGRALNGKELKELIEKEKVDLIILDIYFPDILGTELLHYLRMHSPDLDIIMVSASTDRQHLQLAKRYGVYQYLIKPVTVDDFTNTVKQYVKDRIWFEETGEFKANDTDYFLTGGYQRSIEEKGTNMPLPTGIDSITLEKVKAALREHPEGVTIDKMCQLVGISRTTARRYLEHIVSDEEATTILNYGVIGRPERRYILQ</sequence>
<dbReference type="Pfam" id="PF20714">
    <property type="entry name" value="HTH_64"/>
    <property type="match status" value="1"/>
</dbReference>
<keyword evidence="5" id="KW-0805">Transcription regulation</keyword>
<dbReference type="OrthoDB" id="9759232at2"/>